<dbReference type="Gene3D" id="3.90.1210.10">
    <property type="entry name" value="Antifreeze-like/N-acetylneuraminic acid synthase C-terminal domain"/>
    <property type="match status" value="1"/>
</dbReference>
<dbReference type="CDD" id="cd11615">
    <property type="entry name" value="SAF_NeuB_like"/>
    <property type="match status" value="1"/>
</dbReference>
<accession>A0A1T5HBL0</accession>
<dbReference type="InterPro" id="IPR006190">
    <property type="entry name" value="SAF_AFP_Neu5Ac"/>
</dbReference>
<dbReference type="OrthoDB" id="9814210at2"/>
<evidence type="ECO:0000313" key="3">
    <source>
        <dbReference type="Proteomes" id="UP000190897"/>
    </source>
</evidence>
<reference evidence="3" key="1">
    <citation type="submission" date="2017-02" db="EMBL/GenBank/DDBJ databases">
        <authorList>
            <person name="Varghese N."/>
            <person name="Submissions S."/>
        </authorList>
    </citation>
    <scope>NUCLEOTIDE SEQUENCE [LARGE SCALE GENOMIC DNA]</scope>
    <source>
        <strain evidence="3">DSM 22270</strain>
    </source>
</reference>
<organism evidence="2 3">
    <name type="scientific">Dyadobacter psychrophilus</name>
    <dbReference type="NCBI Taxonomy" id="651661"/>
    <lineage>
        <taxon>Bacteria</taxon>
        <taxon>Pseudomonadati</taxon>
        <taxon>Bacteroidota</taxon>
        <taxon>Cytophagia</taxon>
        <taxon>Cytophagales</taxon>
        <taxon>Spirosomataceae</taxon>
        <taxon>Dyadobacter</taxon>
    </lineage>
</organism>
<dbReference type="AlphaFoldDB" id="A0A1T5HBL0"/>
<dbReference type="SUPFAM" id="SSF51269">
    <property type="entry name" value="AFP III-like domain"/>
    <property type="match status" value="1"/>
</dbReference>
<dbReference type="GO" id="GO:0016051">
    <property type="term" value="P:carbohydrate biosynthetic process"/>
    <property type="evidence" value="ECO:0007669"/>
    <property type="project" value="InterPro"/>
</dbReference>
<dbReference type="PROSITE" id="PS50844">
    <property type="entry name" value="AFP_LIKE"/>
    <property type="match status" value="1"/>
</dbReference>
<protein>
    <submittedName>
        <fullName evidence="2">N-acetylneuraminate synthase</fullName>
    </submittedName>
</protein>
<gene>
    <name evidence="2" type="ORF">SAMN05660293_05253</name>
</gene>
<dbReference type="GO" id="GO:0047444">
    <property type="term" value="F:N-acylneuraminate-9-phosphate synthase activity"/>
    <property type="evidence" value="ECO:0007669"/>
    <property type="project" value="TreeGrafter"/>
</dbReference>
<dbReference type="Proteomes" id="UP000190897">
    <property type="component" value="Unassembled WGS sequence"/>
</dbReference>
<dbReference type="STRING" id="651661.SAMN05660293_05253"/>
<dbReference type="Gene3D" id="3.20.20.70">
    <property type="entry name" value="Aldolase class I"/>
    <property type="match status" value="1"/>
</dbReference>
<sequence length="334" mass="36589">MNGEIYMIAEIGQAHEGSLGLAHSYIDALASSGVNAVKFQVHIAEAESSIHEPFRTTFSYKDPSRMDYWKRMEFSEEEWVGLKAHCEMKKLDFIASPFSISAVGLLERIGVSAIKIGSGEMNNLLLLSAAAGIANRIILSSGMSSLSELDNAIAQVNDNCKLSLLQCTSSYPTGPHQWGLNVIPVLKDRYQIPIGFSDHSGDIFASLAAVASGAEILEFHVTFDQRMFGPDSTSSINIDQVKQLVKGVRQIETAMKFPVDKSDCSEYTTLKTIFGKSLAVNNDLRVGHIMTVSDLEAKKPAGYGILPTHFETVVGRQLKHDLAKWSFLNLSDLL</sequence>
<dbReference type="InterPro" id="IPR057736">
    <property type="entry name" value="SAF_PseI/NeuA/NeuB"/>
</dbReference>
<name>A0A1T5HBL0_9BACT</name>
<dbReference type="PANTHER" id="PTHR42966:SF1">
    <property type="entry name" value="SIALIC ACID SYNTHASE"/>
    <property type="match status" value="1"/>
</dbReference>
<dbReference type="RefSeq" id="WP_082217682.1">
    <property type="nucleotide sequence ID" value="NZ_FUZA01000010.1"/>
</dbReference>
<dbReference type="PANTHER" id="PTHR42966">
    <property type="entry name" value="N-ACETYLNEURAMINATE SYNTHASE"/>
    <property type="match status" value="1"/>
</dbReference>
<evidence type="ECO:0000313" key="2">
    <source>
        <dbReference type="EMBL" id="SKC18072.1"/>
    </source>
</evidence>
<dbReference type="InterPro" id="IPR013132">
    <property type="entry name" value="PseI/NeuA/B-like_N"/>
</dbReference>
<dbReference type="InterPro" id="IPR036732">
    <property type="entry name" value="AFP_Neu5c_C_sf"/>
</dbReference>
<dbReference type="EMBL" id="FUZA01000010">
    <property type="protein sequence ID" value="SKC18072.1"/>
    <property type="molecule type" value="Genomic_DNA"/>
</dbReference>
<keyword evidence="3" id="KW-1185">Reference proteome</keyword>
<evidence type="ECO:0000259" key="1">
    <source>
        <dbReference type="PROSITE" id="PS50844"/>
    </source>
</evidence>
<proteinExistence type="predicted"/>
<dbReference type="InterPro" id="IPR013785">
    <property type="entry name" value="Aldolase_TIM"/>
</dbReference>
<dbReference type="SUPFAM" id="SSF51569">
    <property type="entry name" value="Aldolase"/>
    <property type="match status" value="1"/>
</dbReference>
<dbReference type="InterPro" id="IPR051690">
    <property type="entry name" value="PseI-like"/>
</dbReference>
<dbReference type="Pfam" id="PF03102">
    <property type="entry name" value="NeuB"/>
    <property type="match status" value="1"/>
</dbReference>
<feature type="domain" description="AFP-like" evidence="1">
    <location>
        <begin position="277"/>
        <end position="334"/>
    </location>
</feature>